<dbReference type="AlphaFoldDB" id="A0A2T2XCL1"/>
<organism evidence="2 3">
    <name type="scientific">Sulfobacillus benefaciens</name>
    <dbReference type="NCBI Taxonomy" id="453960"/>
    <lineage>
        <taxon>Bacteria</taxon>
        <taxon>Bacillati</taxon>
        <taxon>Bacillota</taxon>
        <taxon>Clostridia</taxon>
        <taxon>Eubacteriales</taxon>
        <taxon>Clostridiales Family XVII. Incertae Sedis</taxon>
        <taxon>Sulfobacillus</taxon>
    </lineage>
</organism>
<evidence type="ECO:0000313" key="3">
    <source>
        <dbReference type="Proteomes" id="UP000242972"/>
    </source>
</evidence>
<evidence type="ECO:0000256" key="1">
    <source>
        <dbReference type="PROSITE-ProRule" id="PRU01282"/>
    </source>
</evidence>
<accession>A0A2T2XCL1</accession>
<gene>
    <name evidence="2" type="ORF">C7B46_15160</name>
</gene>
<protein>
    <recommendedName>
        <fullName evidence="4">Arsenate reductase</fullName>
    </recommendedName>
</protein>
<comment type="similarity">
    <text evidence="1">Belongs to the ArsC family.</text>
</comment>
<evidence type="ECO:0000313" key="2">
    <source>
        <dbReference type="EMBL" id="PSR32245.1"/>
    </source>
</evidence>
<dbReference type="PANTHER" id="PTHR30041:SF8">
    <property type="entry name" value="PROTEIN YFFB"/>
    <property type="match status" value="1"/>
</dbReference>
<dbReference type="Gene3D" id="3.40.30.10">
    <property type="entry name" value="Glutaredoxin"/>
    <property type="match status" value="1"/>
</dbReference>
<sequence>MEFLERDLINDPLTTAEIVSIREEVGDLIPLISKKSPKYRELKHEDLTEQQWIREMSQEPRLIKRPLWRVNGHLYVGFDPETWAKALIT</sequence>
<dbReference type="Pfam" id="PF03960">
    <property type="entry name" value="ArsC"/>
    <property type="match status" value="1"/>
</dbReference>
<evidence type="ECO:0008006" key="4">
    <source>
        <dbReference type="Google" id="ProtNLM"/>
    </source>
</evidence>
<comment type="caution">
    <text evidence="2">The sequence shown here is derived from an EMBL/GenBank/DDBJ whole genome shotgun (WGS) entry which is preliminary data.</text>
</comment>
<dbReference type="InterPro" id="IPR006660">
    <property type="entry name" value="Arsenate_reductase-like"/>
</dbReference>
<dbReference type="PROSITE" id="PS51353">
    <property type="entry name" value="ARSC"/>
    <property type="match status" value="1"/>
</dbReference>
<dbReference type="SUPFAM" id="SSF52833">
    <property type="entry name" value="Thioredoxin-like"/>
    <property type="match status" value="1"/>
</dbReference>
<dbReference type="Proteomes" id="UP000242972">
    <property type="component" value="Unassembled WGS sequence"/>
</dbReference>
<dbReference type="InterPro" id="IPR036249">
    <property type="entry name" value="Thioredoxin-like_sf"/>
</dbReference>
<name>A0A2T2XCL1_9FIRM</name>
<proteinExistence type="inferred from homology"/>
<dbReference type="PANTHER" id="PTHR30041">
    <property type="entry name" value="ARSENATE REDUCTASE"/>
    <property type="match status" value="1"/>
</dbReference>
<reference evidence="2 3" key="1">
    <citation type="journal article" date="2014" name="BMC Genomics">
        <title>Comparison of environmental and isolate Sulfobacillus genomes reveals diverse carbon, sulfur, nitrogen, and hydrogen metabolisms.</title>
        <authorList>
            <person name="Justice N.B."/>
            <person name="Norman A."/>
            <person name="Brown C.T."/>
            <person name="Singh A."/>
            <person name="Thomas B.C."/>
            <person name="Banfield J.F."/>
        </authorList>
    </citation>
    <scope>NUCLEOTIDE SEQUENCE [LARGE SCALE GENOMIC DNA]</scope>
    <source>
        <strain evidence="2">AMDSBA4</strain>
    </source>
</reference>
<dbReference type="EMBL" id="PXYW01000047">
    <property type="protein sequence ID" value="PSR32245.1"/>
    <property type="molecule type" value="Genomic_DNA"/>
</dbReference>